<protein>
    <submittedName>
        <fullName evidence="1">Uncharacterized protein</fullName>
    </submittedName>
</protein>
<organism evidence="1 2">
    <name type="scientific">Thelephora ganbajun</name>
    <name type="common">Ganba fungus</name>
    <dbReference type="NCBI Taxonomy" id="370292"/>
    <lineage>
        <taxon>Eukaryota</taxon>
        <taxon>Fungi</taxon>
        <taxon>Dikarya</taxon>
        <taxon>Basidiomycota</taxon>
        <taxon>Agaricomycotina</taxon>
        <taxon>Agaricomycetes</taxon>
        <taxon>Thelephorales</taxon>
        <taxon>Thelephoraceae</taxon>
        <taxon>Thelephora</taxon>
    </lineage>
</organism>
<reference evidence="1" key="2">
    <citation type="journal article" date="2020" name="Nat. Commun.">
        <title>Large-scale genome sequencing of mycorrhizal fungi provides insights into the early evolution of symbiotic traits.</title>
        <authorList>
            <person name="Miyauchi S."/>
            <person name="Kiss E."/>
            <person name="Kuo A."/>
            <person name="Drula E."/>
            <person name="Kohler A."/>
            <person name="Sanchez-Garcia M."/>
            <person name="Morin E."/>
            <person name="Andreopoulos B."/>
            <person name="Barry K.W."/>
            <person name="Bonito G."/>
            <person name="Buee M."/>
            <person name="Carver A."/>
            <person name="Chen C."/>
            <person name="Cichocki N."/>
            <person name="Clum A."/>
            <person name="Culley D."/>
            <person name="Crous P.W."/>
            <person name="Fauchery L."/>
            <person name="Girlanda M."/>
            <person name="Hayes R.D."/>
            <person name="Keri Z."/>
            <person name="LaButti K."/>
            <person name="Lipzen A."/>
            <person name="Lombard V."/>
            <person name="Magnuson J."/>
            <person name="Maillard F."/>
            <person name="Murat C."/>
            <person name="Nolan M."/>
            <person name="Ohm R.A."/>
            <person name="Pangilinan J."/>
            <person name="Pereira M.F."/>
            <person name="Perotto S."/>
            <person name="Peter M."/>
            <person name="Pfister S."/>
            <person name="Riley R."/>
            <person name="Sitrit Y."/>
            <person name="Stielow J.B."/>
            <person name="Szollosi G."/>
            <person name="Zifcakova L."/>
            <person name="Stursova M."/>
            <person name="Spatafora J.W."/>
            <person name="Tedersoo L."/>
            <person name="Vaario L.M."/>
            <person name="Yamada A."/>
            <person name="Yan M."/>
            <person name="Wang P."/>
            <person name="Xu J."/>
            <person name="Bruns T."/>
            <person name="Baldrian P."/>
            <person name="Vilgalys R."/>
            <person name="Dunand C."/>
            <person name="Henrissat B."/>
            <person name="Grigoriev I.V."/>
            <person name="Hibbett D."/>
            <person name="Nagy L.G."/>
            <person name="Martin F.M."/>
        </authorList>
    </citation>
    <scope>NUCLEOTIDE SEQUENCE</scope>
    <source>
        <strain evidence="1">P2</strain>
    </source>
</reference>
<comment type="caution">
    <text evidence="1">The sequence shown here is derived from an EMBL/GenBank/DDBJ whole genome shotgun (WGS) entry which is preliminary data.</text>
</comment>
<keyword evidence="2" id="KW-1185">Reference proteome</keyword>
<evidence type="ECO:0000313" key="2">
    <source>
        <dbReference type="Proteomes" id="UP000886501"/>
    </source>
</evidence>
<proteinExistence type="predicted"/>
<name>A0ACB6Z3L9_THEGA</name>
<evidence type="ECO:0000313" key="1">
    <source>
        <dbReference type="EMBL" id="KAF9644119.1"/>
    </source>
</evidence>
<accession>A0ACB6Z3L9</accession>
<dbReference type="Proteomes" id="UP000886501">
    <property type="component" value="Unassembled WGS sequence"/>
</dbReference>
<sequence length="169" mass="19299">MLQMSKPVKTLPISTPIQRDRNPHPTTTSLAETLRLQRETGKARHFGALSFSLTSRRGCRVVWSSQSLHGRAGGRKRTSTRRQHPGQSIHRERLPSEIESKNTLPRVAELEPIFQAPTNDVAEKRRRDGLLQYSIVSTLDWVLTFFQQARGYREGATVFIWEINATLTH</sequence>
<dbReference type="EMBL" id="MU118159">
    <property type="protein sequence ID" value="KAF9644119.1"/>
    <property type="molecule type" value="Genomic_DNA"/>
</dbReference>
<reference evidence="1" key="1">
    <citation type="submission" date="2019-10" db="EMBL/GenBank/DDBJ databases">
        <authorList>
            <consortium name="DOE Joint Genome Institute"/>
            <person name="Kuo A."/>
            <person name="Miyauchi S."/>
            <person name="Kiss E."/>
            <person name="Drula E."/>
            <person name="Kohler A."/>
            <person name="Sanchez-Garcia M."/>
            <person name="Andreopoulos B."/>
            <person name="Barry K.W."/>
            <person name="Bonito G."/>
            <person name="Buee M."/>
            <person name="Carver A."/>
            <person name="Chen C."/>
            <person name="Cichocki N."/>
            <person name="Clum A."/>
            <person name="Culley D."/>
            <person name="Crous P.W."/>
            <person name="Fauchery L."/>
            <person name="Girlanda M."/>
            <person name="Hayes R."/>
            <person name="Keri Z."/>
            <person name="Labutti K."/>
            <person name="Lipzen A."/>
            <person name="Lombard V."/>
            <person name="Magnuson J."/>
            <person name="Maillard F."/>
            <person name="Morin E."/>
            <person name="Murat C."/>
            <person name="Nolan M."/>
            <person name="Ohm R."/>
            <person name="Pangilinan J."/>
            <person name="Pereira M."/>
            <person name="Perotto S."/>
            <person name="Peter M."/>
            <person name="Riley R."/>
            <person name="Sitrit Y."/>
            <person name="Stielow B."/>
            <person name="Szollosi G."/>
            <person name="Zifcakova L."/>
            <person name="Stursova M."/>
            <person name="Spatafora J.W."/>
            <person name="Tedersoo L."/>
            <person name="Vaario L.-M."/>
            <person name="Yamada A."/>
            <person name="Yan M."/>
            <person name="Wang P."/>
            <person name="Xu J."/>
            <person name="Bruns T."/>
            <person name="Baldrian P."/>
            <person name="Vilgalys R."/>
            <person name="Henrissat B."/>
            <person name="Grigoriev I.V."/>
            <person name="Hibbett D."/>
            <person name="Nagy L.G."/>
            <person name="Martin F.M."/>
        </authorList>
    </citation>
    <scope>NUCLEOTIDE SEQUENCE</scope>
    <source>
        <strain evidence="1">P2</strain>
    </source>
</reference>
<gene>
    <name evidence="1" type="ORF">BDM02DRAFT_1068735</name>
</gene>